<dbReference type="InterPro" id="IPR003439">
    <property type="entry name" value="ABC_transporter-like_ATP-bd"/>
</dbReference>
<evidence type="ECO:0000313" key="6">
    <source>
        <dbReference type="EMBL" id="GAA3561587.1"/>
    </source>
</evidence>
<dbReference type="PROSITE" id="PS50893">
    <property type="entry name" value="ABC_TRANSPORTER_2"/>
    <property type="match status" value="2"/>
</dbReference>
<feature type="domain" description="ABC transporter" evidence="5">
    <location>
        <begin position="32"/>
        <end position="272"/>
    </location>
</feature>
<dbReference type="InterPro" id="IPR027417">
    <property type="entry name" value="P-loop_NTPase"/>
</dbReference>
<dbReference type="RefSeq" id="WP_204911419.1">
    <property type="nucleotide sequence ID" value="NZ_BAAAYR010000001.1"/>
</dbReference>
<feature type="region of interest" description="Disordered" evidence="4">
    <location>
        <begin position="1"/>
        <end position="28"/>
    </location>
</feature>
<dbReference type="SUPFAM" id="SSF52540">
    <property type="entry name" value="P-loop containing nucleoside triphosphate hydrolases"/>
    <property type="match status" value="2"/>
</dbReference>
<name>A0ABP6X7H7_9ACTN</name>
<evidence type="ECO:0000256" key="1">
    <source>
        <dbReference type="ARBA" id="ARBA00005417"/>
    </source>
</evidence>
<feature type="domain" description="ABC transporter" evidence="5">
    <location>
        <begin position="336"/>
        <end position="541"/>
    </location>
</feature>
<keyword evidence="2" id="KW-0547">Nucleotide-binding</keyword>
<keyword evidence="3" id="KW-0067">ATP-binding</keyword>
<dbReference type="Proteomes" id="UP001500767">
    <property type="component" value="Unassembled WGS sequence"/>
</dbReference>
<dbReference type="EMBL" id="BAAAYR010000001">
    <property type="protein sequence ID" value="GAA3561587.1"/>
    <property type="molecule type" value="Genomic_DNA"/>
</dbReference>
<dbReference type="Gene3D" id="3.40.50.300">
    <property type="entry name" value="P-loop containing nucleotide triphosphate hydrolases"/>
    <property type="match status" value="2"/>
</dbReference>
<dbReference type="InterPro" id="IPR015854">
    <property type="entry name" value="ABC_transpr_LolD-like"/>
</dbReference>
<sequence>MTARPHGPRPTGGRPTDARPSDTGPTGARAVVEVTDVFVAYRSGPEPVMALRGADLTLAAGERLLVAGPNGSGKSTLLRVVTGDQPVLAGRVEVGGAAVHAMDDADRRRWRTRALGFVDQHARRNLLPELDVRDNVALQLRLTGTGRAAARAQAEATLERLGLGALTGADVRRLSGGEAQRVALCAAVAHGPALVLADEPTGELDEEAAHQVYGLLESVAADGTGVILVSHDPRSDAFVDRAVRLRDGRLAEEWVPGRTGVAQVADSRGWVRLPSELLTDERRPTSWTAQPGDEGLVLRPSAVGPARTSPRAPVPVAVAAPAPRRAGTGTATEPLGSLAGVTAGWGDRRLFEGLDLELRPGSWTALRGPSGSGKSTLLSLVAGLTDPRAGAVTVGGTTWAGLDRAARAAHRGRWLAYGLQRANLVESMSVAENVTLAAGARGRTVDADEVAALAASLGLTAQLRTPAGVLSGGERQRASLARVLVAGVPVLVLDEPTSQQDDVSAARVVAALSSACEAGAAVLVASHDRSVLERADATLVL</sequence>
<evidence type="ECO:0000259" key="5">
    <source>
        <dbReference type="PROSITE" id="PS50893"/>
    </source>
</evidence>
<gene>
    <name evidence="6" type="ORF">GCM10022197_16520</name>
</gene>
<evidence type="ECO:0000256" key="4">
    <source>
        <dbReference type="SAM" id="MobiDB-lite"/>
    </source>
</evidence>
<comment type="caution">
    <text evidence="6">The sequence shown here is derived from an EMBL/GenBank/DDBJ whole genome shotgun (WGS) entry which is preliminary data.</text>
</comment>
<feature type="region of interest" description="Disordered" evidence="4">
    <location>
        <begin position="285"/>
        <end position="312"/>
    </location>
</feature>
<feature type="compositionally biased region" description="Low complexity" evidence="4">
    <location>
        <begin position="1"/>
        <end position="15"/>
    </location>
</feature>
<organism evidence="6 7">
    <name type="scientific">Microlunatus spumicola</name>
    <dbReference type="NCBI Taxonomy" id="81499"/>
    <lineage>
        <taxon>Bacteria</taxon>
        <taxon>Bacillati</taxon>
        <taxon>Actinomycetota</taxon>
        <taxon>Actinomycetes</taxon>
        <taxon>Propionibacteriales</taxon>
        <taxon>Propionibacteriaceae</taxon>
        <taxon>Microlunatus</taxon>
    </lineage>
</organism>
<proteinExistence type="inferred from homology"/>
<evidence type="ECO:0000256" key="3">
    <source>
        <dbReference type="ARBA" id="ARBA00022840"/>
    </source>
</evidence>
<protein>
    <recommendedName>
        <fullName evidence="5">ABC transporter domain-containing protein</fullName>
    </recommendedName>
</protein>
<evidence type="ECO:0000313" key="7">
    <source>
        <dbReference type="Proteomes" id="UP001500767"/>
    </source>
</evidence>
<accession>A0ABP6X7H7</accession>
<comment type="similarity">
    <text evidence="1">Belongs to the ABC transporter superfamily.</text>
</comment>
<dbReference type="PANTHER" id="PTHR24220:SF689">
    <property type="entry name" value="LIPOPROTEIN-RELEASING SYSTEM ATP-BINDING PROTEIN LOLD"/>
    <property type="match status" value="1"/>
</dbReference>
<keyword evidence="7" id="KW-1185">Reference proteome</keyword>
<dbReference type="SMART" id="SM00382">
    <property type="entry name" value="AAA"/>
    <property type="match status" value="2"/>
</dbReference>
<evidence type="ECO:0000256" key="2">
    <source>
        <dbReference type="ARBA" id="ARBA00022741"/>
    </source>
</evidence>
<dbReference type="PROSITE" id="PS00211">
    <property type="entry name" value="ABC_TRANSPORTER_1"/>
    <property type="match status" value="2"/>
</dbReference>
<dbReference type="PANTHER" id="PTHR24220">
    <property type="entry name" value="IMPORT ATP-BINDING PROTEIN"/>
    <property type="match status" value="1"/>
</dbReference>
<reference evidence="7" key="1">
    <citation type="journal article" date="2019" name="Int. J. Syst. Evol. Microbiol.">
        <title>The Global Catalogue of Microorganisms (GCM) 10K type strain sequencing project: providing services to taxonomists for standard genome sequencing and annotation.</title>
        <authorList>
            <consortium name="The Broad Institute Genomics Platform"/>
            <consortium name="The Broad Institute Genome Sequencing Center for Infectious Disease"/>
            <person name="Wu L."/>
            <person name="Ma J."/>
        </authorList>
    </citation>
    <scope>NUCLEOTIDE SEQUENCE [LARGE SCALE GENOMIC DNA]</scope>
    <source>
        <strain evidence="7">JCM 16540</strain>
    </source>
</reference>
<dbReference type="InterPro" id="IPR003593">
    <property type="entry name" value="AAA+_ATPase"/>
</dbReference>
<dbReference type="InterPro" id="IPR017871">
    <property type="entry name" value="ABC_transporter-like_CS"/>
</dbReference>
<dbReference type="Pfam" id="PF00005">
    <property type="entry name" value="ABC_tran"/>
    <property type="match status" value="2"/>
</dbReference>